<name>A0A642KNP3_BACFG</name>
<protein>
    <submittedName>
        <fullName evidence="1">23S rRNA (Adenine(2030)-N(6))-methyltransferase RlmJ</fullName>
    </submittedName>
</protein>
<dbReference type="PANTHER" id="PTHR37426">
    <property type="entry name" value="RIBOSOMAL RNA LARGE SUBUNIT METHYLTRANSFERASE J"/>
    <property type="match status" value="1"/>
</dbReference>
<dbReference type="InterPro" id="IPR029063">
    <property type="entry name" value="SAM-dependent_MTases_sf"/>
</dbReference>
<keyword evidence="1" id="KW-0489">Methyltransferase</keyword>
<sequence>MSTYKHFGKQPDVLKHLVLCEVLQNENPSTYVETNSACAIYQMEHTPEQQYGIYHFLERANDENGLKDSMYYKLEKSEMLKGNYLGSPGLAMNVLKGVNDFIFFDIEKSALDNVSSYAGQIKIHSDVRLLNMDSLNGMTDLLPTLPKSTFIHIDPYEIDKKGASDLTYLDIFVKATQSGMKCLLWYGFMTNQDKERINQYVIRSLQQENIKNYTCVELIMKSIKENTVSCNPGVLGSGILAANLSQKSHNMILDYSCKLVELYKNAKYNGYDGSLFKDLVKNVSRRNSFKFRLQS</sequence>
<dbReference type="GO" id="GO:0070475">
    <property type="term" value="P:rRNA base methylation"/>
    <property type="evidence" value="ECO:0007669"/>
    <property type="project" value="InterPro"/>
</dbReference>
<comment type="caution">
    <text evidence="1">The sequence shown here is derived from an EMBL/GenBank/DDBJ whole genome shotgun (WGS) entry which is preliminary data.</text>
</comment>
<reference evidence="1 2" key="1">
    <citation type="journal article" date="2019" name="Nat. Med.">
        <title>A library of human gut bacterial isolates paired with longitudinal multiomics data enables mechanistic microbiome research.</title>
        <authorList>
            <person name="Poyet M."/>
            <person name="Groussin M."/>
            <person name="Gibbons S.M."/>
            <person name="Avila-Pacheco J."/>
            <person name="Jiang X."/>
            <person name="Kearney S.M."/>
            <person name="Perrotta A.R."/>
            <person name="Berdy B."/>
            <person name="Zhao S."/>
            <person name="Lieberman T.D."/>
            <person name="Swanson P.K."/>
            <person name="Smith M."/>
            <person name="Roesemann S."/>
            <person name="Alexander J.E."/>
            <person name="Rich S.A."/>
            <person name="Livny J."/>
            <person name="Vlamakis H."/>
            <person name="Clish C."/>
            <person name="Bullock K."/>
            <person name="Deik A."/>
            <person name="Scott J."/>
            <person name="Pierce K.A."/>
            <person name="Xavier R.J."/>
            <person name="Alm E.J."/>
        </authorList>
    </citation>
    <scope>NUCLEOTIDE SEQUENCE [LARGE SCALE GENOMIC DNA]</scope>
    <source>
        <strain evidence="1 2">BIOML-A7</strain>
    </source>
</reference>
<evidence type="ECO:0000313" key="2">
    <source>
        <dbReference type="Proteomes" id="UP000436803"/>
    </source>
</evidence>
<dbReference type="GO" id="GO:0005829">
    <property type="term" value="C:cytosol"/>
    <property type="evidence" value="ECO:0007669"/>
    <property type="project" value="TreeGrafter"/>
</dbReference>
<accession>A0A642KNP3</accession>
<dbReference type="GO" id="GO:0036307">
    <property type="term" value="F:23S rRNA (adenine(2030)-N(6))-methyltransferase activity"/>
    <property type="evidence" value="ECO:0007669"/>
    <property type="project" value="TreeGrafter"/>
</dbReference>
<dbReference type="SUPFAM" id="SSF53335">
    <property type="entry name" value="S-adenosyl-L-methionine-dependent methyltransferases"/>
    <property type="match status" value="1"/>
</dbReference>
<dbReference type="RefSeq" id="WP_115472356.1">
    <property type="nucleotide sequence ID" value="NZ_CP117955.1"/>
</dbReference>
<dbReference type="InterPro" id="IPR007473">
    <property type="entry name" value="RlmJ"/>
</dbReference>
<gene>
    <name evidence="1" type="primary">rlmJ</name>
    <name evidence="1" type="ORF">F2Z29_13325</name>
</gene>
<dbReference type="EMBL" id="VWAW01000010">
    <property type="protein sequence ID" value="KAA5173001.1"/>
    <property type="molecule type" value="Genomic_DNA"/>
</dbReference>
<dbReference type="Proteomes" id="UP000436803">
    <property type="component" value="Unassembled WGS sequence"/>
</dbReference>
<keyword evidence="1" id="KW-0808">Transferase</keyword>
<evidence type="ECO:0000313" key="1">
    <source>
        <dbReference type="EMBL" id="KAA5173001.1"/>
    </source>
</evidence>
<dbReference type="AlphaFoldDB" id="A0A642KNP3"/>
<dbReference type="PANTHER" id="PTHR37426:SF1">
    <property type="entry name" value="RIBOSOMAL RNA LARGE SUBUNIT METHYLTRANSFERASE J"/>
    <property type="match status" value="1"/>
</dbReference>
<proteinExistence type="predicted"/>
<dbReference type="Gene3D" id="3.40.50.150">
    <property type="entry name" value="Vaccinia Virus protein VP39"/>
    <property type="match status" value="1"/>
</dbReference>
<organism evidence="1 2">
    <name type="scientific">Bacteroides fragilis</name>
    <dbReference type="NCBI Taxonomy" id="817"/>
    <lineage>
        <taxon>Bacteria</taxon>
        <taxon>Pseudomonadati</taxon>
        <taxon>Bacteroidota</taxon>
        <taxon>Bacteroidia</taxon>
        <taxon>Bacteroidales</taxon>
        <taxon>Bacteroidaceae</taxon>
        <taxon>Bacteroides</taxon>
    </lineage>
</organism>